<proteinExistence type="predicted"/>
<name>A0ABT4I7I9_9ACTO</name>
<protein>
    <submittedName>
        <fullName evidence="1">Nucleotidyltransferase domain-containing protein</fullName>
    </submittedName>
</protein>
<keyword evidence="2" id="KW-1185">Reference proteome</keyword>
<accession>A0ABT4I7I9</accession>
<organism evidence="1 2">
    <name type="scientific">Actinomyces israelii</name>
    <dbReference type="NCBI Taxonomy" id="1659"/>
    <lineage>
        <taxon>Bacteria</taxon>
        <taxon>Bacillati</taxon>
        <taxon>Actinomycetota</taxon>
        <taxon>Actinomycetes</taxon>
        <taxon>Actinomycetales</taxon>
        <taxon>Actinomycetaceae</taxon>
        <taxon>Actinomyces</taxon>
    </lineage>
</organism>
<dbReference type="EMBL" id="JAPTMY010000007">
    <property type="protein sequence ID" value="MCZ0857329.1"/>
    <property type="molecule type" value="Genomic_DNA"/>
</dbReference>
<dbReference type="Proteomes" id="UP001072034">
    <property type="component" value="Unassembled WGS sequence"/>
</dbReference>
<dbReference type="RefSeq" id="WP_268916946.1">
    <property type="nucleotide sequence ID" value="NZ_CP124548.1"/>
</dbReference>
<reference evidence="1" key="1">
    <citation type="submission" date="2022-10" db="EMBL/GenBank/DDBJ databases">
        <title>Genome sequence of Actinomyces israelii ATCC 10048.</title>
        <authorList>
            <person name="Watt R.M."/>
            <person name="Tong W.M."/>
        </authorList>
    </citation>
    <scope>NUCLEOTIDE SEQUENCE</scope>
    <source>
        <strain evidence="1">ATCC 10048</strain>
    </source>
</reference>
<evidence type="ECO:0000313" key="1">
    <source>
        <dbReference type="EMBL" id="MCZ0857329.1"/>
    </source>
</evidence>
<gene>
    <name evidence="1" type="ORF">OHJ16_04640</name>
</gene>
<evidence type="ECO:0000313" key="2">
    <source>
        <dbReference type="Proteomes" id="UP001072034"/>
    </source>
</evidence>
<dbReference type="PANTHER" id="PTHR34817:SF2">
    <property type="entry name" value="NUCLEOTIDYLTRANSFERASE"/>
    <property type="match status" value="1"/>
</dbReference>
<sequence>MSRPVPSTDPRPVDLRAAGAAVVARAVSHELRRLEEAEGARVLLAVESGSRAWGFESPDSDFDVRFVYVRPLEHYLRLEGARDVLEWRLDEVLDISGWDLDKSLRLARGANPSFFEWLASPIVYAEDPAFTAVRDLAADCFSPVASARHYLSMARGQMAACTAGTIRLKKYLYTMRALLAARWVVAERAPAPMLFGDLVGAELEDSMSGLVEELLAAKTASGESDERPRVPAFDAWVAGALAELEDAVGALAPGPKVPWGRLNEVFLAIVRG</sequence>
<dbReference type="PANTHER" id="PTHR34817">
    <property type="entry name" value="NUCLEOTIDYLTRANSFERASE"/>
    <property type="match status" value="1"/>
</dbReference>
<dbReference type="Pfam" id="PF10127">
    <property type="entry name" value="RlaP"/>
    <property type="match status" value="1"/>
</dbReference>
<comment type="caution">
    <text evidence="1">The sequence shown here is derived from an EMBL/GenBank/DDBJ whole genome shotgun (WGS) entry which is preliminary data.</text>
</comment>
<dbReference type="InterPro" id="IPR018775">
    <property type="entry name" value="RlaP"/>
</dbReference>